<dbReference type="InterPro" id="IPR036250">
    <property type="entry name" value="AcylCo_DH-like_C"/>
</dbReference>
<dbReference type="InterPro" id="IPR037069">
    <property type="entry name" value="AcylCoA_DH/ox_N_sf"/>
</dbReference>
<dbReference type="Pfam" id="PF02771">
    <property type="entry name" value="Acyl-CoA_dh_N"/>
    <property type="match status" value="1"/>
</dbReference>
<name>A0A069PKX2_9BURK</name>
<evidence type="ECO:0000313" key="9">
    <source>
        <dbReference type="EMBL" id="KDR41260.1"/>
    </source>
</evidence>
<dbReference type="InterPro" id="IPR006089">
    <property type="entry name" value="Acyl-CoA_DH_CS"/>
</dbReference>
<dbReference type="Proteomes" id="UP000027466">
    <property type="component" value="Unassembled WGS sequence"/>
</dbReference>
<dbReference type="InterPro" id="IPR006091">
    <property type="entry name" value="Acyl-CoA_Oxase/DH_mid-dom"/>
</dbReference>
<keyword evidence="3" id="KW-0285">Flavoprotein</keyword>
<dbReference type="PIRSF" id="PIRSF016578">
    <property type="entry name" value="HsaA"/>
    <property type="match status" value="1"/>
</dbReference>
<evidence type="ECO:0000259" key="7">
    <source>
        <dbReference type="Pfam" id="PF02770"/>
    </source>
</evidence>
<keyword evidence="4" id="KW-0274">FAD</keyword>
<evidence type="ECO:0000259" key="6">
    <source>
        <dbReference type="Pfam" id="PF00441"/>
    </source>
</evidence>
<gene>
    <name evidence="9" type="ORF">BG61_18180</name>
</gene>
<dbReference type="Pfam" id="PF00441">
    <property type="entry name" value="Acyl-CoA_dh_1"/>
    <property type="match status" value="1"/>
</dbReference>
<dbReference type="SUPFAM" id="SSF56645">
    <property type="entry name" value="Acyl-CoA dehydrogenase NM domain-like"/>
    <property type="match status" value="1"/>
</dbReference>
<dbReference type="FunFam" id="2.40.110.10:FF:000014">
    <property type="entry name" value="Probable acyl-CoA dehydrogenase"/>
    <property type="match status" value="1"/>
</dbReference>
<evidence type="ECO:0000256" key="2">
    <source>
        <dbReference type="ARBA" id="ARBA00009347"/>
    </source>
</evidence>
<dbReference type="FunFam" id="1.20.140.10:FF:000012">
    <property type="entry name" value="Acyl-CoA dehydrogenase fadE12"/>
    <property type="match status" value="1"/>
</dbReference>
<feature type="domain" description="Acyl-CoA oxidase/dehydrogenase middle" evidence="7">
    <location>
        <begin position="133"/>
        <end position="231"/>
    </location>
</feature>
<dbReference type="InterPro" id="IPR009075">
    <property type="entry name" value="AcylCo_DH/oxidase_C"/>
</dbReference>
<dbReference type="InterPro" id="IPR013786">
    <property type="entry name" value="AcylCoA_DH/ox_N"/>
</dbReference>
<dbReference type="Gene3D" id="2.40.110.10">
    <property type="entry name" value="Butyryl-CoA Dehydrogenase, subunit A, domain 2"/>
    <property type="match status" value="1"/>
</dbReference>
<evidence type="ECO:0000313" key="10">
    <source>
        <dbReference type="Proteomes" id="UP000027466"/>
    </source>
</evidence>
<dbReference type="Pfam" id="PF02770">
    <property type="entry name" value="Acyl-CoA_dh_M"/>
    <property type="match status" value="1"/>
</dbReference>
<keyword evidence="10" id="KW-1185">Reference proteome</keyword>
<protein>
    <submittedName>
        <fullName evidence="9">Acyl-CoA dehydrogenase</fullName>
    </submittedName>
</protein>
<dbReference type="PROSITE" id="PS00073">
    <property type="entry name" value="ACYL_COA_DH_2"/>
    <property type="match status" value="1"/>
</dbReference>
<dbReference type="FunFam" id="1.10.540.10:FF:000013">
    <property type="entry name" value="Acyl-CoA dehydrogenase"/>
    <property type="match status" value="1"/>
</dbReference>
<dbReference type="PANTHER" id="PTHR43884">
    <property type="entry name" value="ACYL-COA DEHYDROGENASE"/>
    <property type="match status" value="1"/>
</dbReference>
<evidence type="ECO:0000256" key="4">
    <source>
        <dbReference type="ARBA" id="ARBA00022827"/>
    </source>
</evidence>
<evidence type="ECO:0000259" key="8">
    <source>
        <dbReference type="Pfam" id="PF02771"/>
    </source>
</evidence>
<dbReference type="InterPro" id="IPR046373">
    <property type="entry name" value="Acyl-CoA_Oxase/DH_mid-dom_sf"/>
</dbReference>
<dbReference type="InterPro" id="IPR009100">
    <property type="entry name" value="AcylCoA_DH/oxidase_NM_dom_sf"/>
</dbReference>
<comment type="cofactor">
    <cofactor evidence="1">
        <name>FAD</name>
        <dbReference type="ChEBI" id="CHEBI:57692"/>
    </cofactor>
</comment>
<accession>A0A069PKX2</accession>
<comment type="similarity">
    <text evidence="2">Belongs to the acyl-CoA dehydrogenase family.</text>
</comment>
<dbReference type="RefSeq" id="WP_051672633.1">
    <property type="nucleotide sequence ID" value="NZ_CADFFX010000012.1"/>
</dbReference>
<evidence type="ECO:0000256" key="5">
    <source>
        <dbReference type="ARBA" id="ARBA00023002"/>
    </source>
</evidence>
<organism evidence="9 10">
    <name type="scientific">Caballeronia glathei</name>
    <dbReference type="NCBI Taxonomy" id="60547"/>
    <lineage>
        <taxon>Bacteria</taxon>
        <taxon>Pseudomonadati</taxon>
        <taxon>Pseudomonadota</taxon>
        <taxon>Betaproteobacteria</taxon>
        <taxon>Burkholderiales</taxon>
        <taxon>Burkholderiaceae</taxon>
        <taxon>Caballeronia</taxon>
    </lineage>
</organism>
<dbReference type="GO" id="GO:0050660">
    <property type="term" value="F:flavin adenine dinucleotide binding"/>
    <property type="evidence" value="ECO:0007669"/>
    <property type="project" value="InterPro"/>
</dbReference>
<evidence type="ECO:0000256" key="3">
    <source>
        <dbReference type="ARBA" id="ARBA00022630"/>
    </source>
</evidence>
<proteinExistence type="inferred from homology"/>
<feature type="domain" description="Acyl-CoA dehydrogenase/oxidase C-terminal" evidence="6">
    <location>
        <begin position="244"/>
        <end position="376"/>
    </location>
</feature>
<dbReference type="AlphaFoldDB" id="A0A069PKX2"/>
<dbReference type="GO" id="GO:0003995">
    <property type="term" value="F:acyl-CoA dehydrogenase activity"/>
    <property type="evidence" value="ECO:0007669"/>
    <property type="project" value="InterPro"/>
</dbReference>
<dbReference type="SUPFAM" id="SSF47203">
    <property type="entry name" value="Acyl-CoA dehydrogenase C-terminal domain-like"/>
    <property type="match status" value="1"/>
</dbReference>
<dbReference type="EMBL" id="JFHC01000029">
    <property type="protein sequence ID" value="KDR41260.1"/>
    <property type="molecule type" value="Genomic_DNA"/>
</dbReference>
<dbReference type="Gene3D" id="1.10.540.10">
    <property type="entry name" value="Acyl-CoA dehydrogenase/oxidase, N-terminal domain"/>
    <property type="match status" value="1"/>
</dbReference>
<dbReference type="PANTHER" id="PTHR43884:SF20">
    <property type="entry name" value="ACYL-COA DEHYDROGENASE FADE28"/>
    <property type="match status" value="1"/>
</dbReference>
<reference evidence="9 10" key="1">
    <citation type="submission" date="2014-03" db="EMBL/GenBank/DDBJ databases">
        <title>Draft Genome Sequences of Four Burkholderia Strains.</title>
        <authorList>
            <person name="Liu X.Y."/>
            <person name="Li C.X."/>
            <person name="Xu J.H."/>
        </authorList>
    </citation>
    <scope>NUCLEOTIDE SEQUENCE [LARGE SCALE GENOMIC DNA]</scope>
    <source>
        <strain evidence="9 10">DSM 50014</strain>
    </source>
</reference>
<dbReference type="Gene3D" id="1.20.140.10">
    <property type="entry name" value="Butyryl-CoA Dehydrogenase, subunit A, domain 3"/>
    <property type="match status" value="1"/>
</dbReference>
<evidence type="ECO:0000256" key="1">
    <source>
        <dbReference type="ARBA" id="ARBA00001974"/>
    </source>
</evidence>
<keyword evidence="5" id="KW-0560">Oxidoreductase</keyword>
<feature type="domain" description="Acyl-CoA dehydrogenase/oxidase N-terminal" evidence="8">
    <location>
        <begin position="20"/>
        <end position="127"/>
    </location>
</feature>
<comment type="caution">
    <text evidence="9">The sequence shown here is derived from an EMBL/GenBank/DDBJ whole genome shotgun (WGS) entry which is preliminary data.</text>
</comment>
<sequence length="399" mass="43849">MNTTASYTDSEVLVSTERNDHAQLRDAVARICADFPAAYWRRLDAESGYPTEFVAALTAAGFLGALIPEEYGGSGMPLRAAAVILEEINANGCVASPAHAQMYIMGTLLRHGNAGQKRRYLPDIASGALRLQAFGVTEPTTGSDTTRIRTRAERRGDVYVVNGQKVWTSRALHSDLMLLLVRTTPVEACARRTDGLSTLIVDLREAKGRGIDIRPIPAMINHNTTEVFIENLEVPVDNLIGEEGKGFRYILDGMNAERILVAQECIGDGRWLLQKAVDYANEREVFGRKIGQNQAVQFPLARAYMQLEAADLMARKAAALFEGGRPCGAEANMAKLLASEATWQAADTALQTHGGFGYAKEYDIERKWREVRLYQTAPISTNLILSFLGEHVLGLPRSY</sequence>
<dbReference type="STRING" id="60547.GCA_000751215_05381"/>